<comment type="caution">
    <text evidence="1">The sequence shown here is derived from an EMBL/GenBank/DDBJ whole genome shotgun (WGS) entry which is preliminary data.</text>
</comment>
<proteinExistence type="predicted"/>
<keyword evidence="2" id="KW-1185">Reference proteome</keyword>
<organism evidence="1 2">
    <name type="scientific">Camellia lanceoleosa</name>
    <dbReference type="NCBI Taxonomy" id="1840588"/>
    <lineage>
        <taxon>Eukaryota</taxon>
        <taxon>Viridiplantae</taxon>
        <taxon>Streptophyta</taxon>
        <taxon>Embryophyta</taxon>
        <taxon>Tracheophyta</taxon>
        <taxon>Spermatophyta</taxon>
        <taxon>Magnoliopsida</taxon>
        <taxon>eudicotyledons</taxon>
        <taxon>Gunneridae</taxon>
        <taxon>Pentapetalae</taxon>
        <taxon>asterids</taxon>
        <taxon>Ericales</taxon>
        <taxon>Theaceae</taxon>
        <taxon>Camellia</taxon>
    </lineage>
</organism>
<protein>
    <submittedName>
        <fullName evidence="1">Uncharacterized protein</fullName>
    </submittedName>
</protein>
<accession>A0ACC0IS49</accession>
<dbReference type="EMBL" id="CM045760">
    <property type="protein sequence ID" value="KAI8028450.1"/>
    <property type="molecule type" value="Genomic_DNA"/>
</dbReference>
<sequence>MRKPARPRMSSNARLKISSPKSPSSDSGLSSIITTIALLFASPTSF</sequence>
<dbReference type="Proteomes" id="UP001060215">
    <property type="component" value="Chromosome 3"/>
</dbReference>
<evidence type="ECO:0000313" key="1">
    <source>
        <dbReference type="EMBL" id="KAI8028450.1"/>
    </source>
</evidence>
<reference evidence="1 2" key="1">
    <citation type="journal article" date="2022" name="Plant J.">
        <title>Chromosome-level genome of Camellia lanceoleosa provides a valuable resource for understanding genome evolution and self-incompatibility.</title>
        <authorList>
            <person name="Gong W."/>
            <person name="Xiao S."/>
            <person name="Wang L."/>
            <person name="Liao Z."/>
            <person name="Chang Y."/>
            <person name="Mo W."/>
            <person name="Hu G."/>
            <person name="Li W."/>
            <person name="Zhao G."/>
            <person name="Zhu H."/>
            <person name="Hu X."/>
            <person name="Ji K."/>
            <person name="Xiang X."/>
            <person name="Song Q."/>
            <person name="Yuan D."/>
            <person name="Jin S."/>
            <person name="Zhang L."/>
        </authorList>
    </citation>
    <scope>NUCLEOTIDE SEQUENCE [LARGE SCALE GENOMIC DNA]</scope>
    <source>
        <strain evidence="1">SQ_2022a</strain>
    </source>
</reference>
<gene>
    <name evidence="1" type="ORF">LOK49_LG02G00880</name>
</gene>
<evidence type="ECO:0000313" key="2">
    <source>
        <dbReference type="Proteomes" id="UP001060215"/>
    </source>
</evidence>
<name>A0ACC0IS49_9ERIC</name>